<dbReference type="InterPro" id="IPR002010">
    <property type="entry name" value="T3SS_IM_R"/>
</dbReference>
<dbReference type="Pfam" id="PF01311">
    <property type="entry name" value="Bac_export_1"/>
    <property type="match status" value="1"/>
</dbReference>
<feature type="transmembrane region" description="Helical" evidence="7">
    <location>
        <begin position="15"/>
        <end position="35"/>
    </location>
</feature>
<evidence type="ECO:0000256" key="7">
    <source>
        <dbReference type="SAM" id="Phobius"/>
    </source>
</evidence>
<evidence type="ECO:0000313" key="9">
    <source>
        <dbReference type="Proteomes" id="UP000199239"/>
    </source>
</evidence>
<protein>
    <submittedName>
        <fullName evidence="8">Flagellar biosynthetic protein FliR</fullName>
    </submittedName>
</protein>
<feature type="transmembrane region" description="Helical" evidence="7">
    <location>
        <begin position="212"/>
        <end position="238"/>
    </location>
</feature>
<proteinExistence type="inferred from homology"/>
<organism evidence="8 9">
    <name type="scientific">Sulfitobacter marinus</name>
    <dbReference type="NCBI Taxonomy" id="394264"/>
    <lineage>
        <taxon>Bacteria</taxon>
        <taxon>Pseudomonadati</taxon>
        <taxon>Pseudomonadota</taxon>
        <taxon>Alphaproteobacteria</taxon>
        <taxon>Rhodobacterales</taxon>
        <taxon>Roseobacteraceae</taxon>
        <taxon>Sulfitobacter</taxon>
    </lineage>
</organism>
<keyword evidence="5 7" id="KW-1133">Transmembrane helix</keyword>
<comment type="similarity">
    <text evidence="2">Belongs to the FliR/MopE/SpaR family.</text>
</comment>
<dbReference type="GO" id="GO:0006605">
    <property type="term" value="P:protein targeting"/>
    <property type="evidence" value="ECO:0007669"/>
    <property type="project" value="InterPro"/>
</dbReference>
<accession>A0A1I6TEP8</accession>
<sequence length="257" mass="27099">MISALEPLQALLGDSFWHIFIVFLRVGAVVSVMPAFGESIIPTRVKIIVAIAFTLIVAPAVSVTPSPNNIGTYVGQALAETTNGLMLGIGLRMFILALQTAGSIAAQSTSLSQILGGAASEPVPAMGYILVFAAFALAVTTGLHVKAAQLMIFSYQMLPLGVFPNAADLSMWGVHQISLAFSLAFTLAAPFVVLSLLYNLALGVINKAMPQLMVAFVGAPLITAGGLFILCIATPVLLQTWLEALNMFILNPFRVRP</sequence>
<evidence type="ECO:0000256" key="2">
    <source>
        <dbReference type="ARBA" id="ARBA00009772"/>
    </source>
</evidence>
<dbReference type="PRINTS" id="PR00953">
    <property type="entry name" value="TYPE3IMRPROT"/>
</dbReference>
<comment type="subcellular location">
    <subcellularLocation>
        <location evidence="1">Cell membrane</location>
        <topology evidence="1">Multi-pass membrane protein</topology>
    </subcellularLocation>
</comment>
<dbReference type="PANTHER" id="PTHR30065">
    <property type="entry name" value="FLAGELLAR BIOSYNTHETIC PROTEIN FLIR"/>
    <property type="match status" value="1"/>
</dbReference>
<dbReference type="STRING" id="394264.SAMN04488040_2209"/>
<dbReference type="PANTHER" id="PTHR30065:SF1">
    <property type="entry name" value="SURFACE PRESENTATION OF ANTIGENS PROTEIN SPAR"/>
    <property type="match status" value="1"/>
</dbReference>
<keyword evidence="6 7" id="KW-0472">Membrane</keyword>
<dbReference type="GO" id="GO:0005886">
    <property type="term" value="C:plasma membrane"/>
    <property type="evidence" value="ECO:0007669"/>
    <property type="project" value="UniProtKB-SubCell"/>
</dbReference>
<dbReference type="Proteomes" id="UP000199239">
    <property type="component" value="Unassembled WGS sequence"/>
</dbReference>
<keyword evidence="9" id="KW-1185">Reference proteome</keyword>
<dbReference type="AlphaFoldDB" id="A0A1I6TEP8"/>
<evidence type="ECO:0000256" key="4">
    <source>
        <dbReference type="ARBA" id="ARBA00022692"/>
    </source>
</evidence>
<evidence type="ECO:0000256" key="5">
    <source>
        <dbReference type="ARBA" id="ARBA00022989"/>
    </source>
</evidence>
<feature type="transmembrane region" description="Helical" evidence="7">
    <location>
        <begin position="47"/>
        <end position="65"/>
    </location>
</feature>
<feature type="transmembrane region" description="Helical" evidence="7">
    <location>
        <begin position="177"/>
        <end position="200"/>
    </location>
</feature>
<keyword evidence="8" id="KW-0966">Cell projection</keyword>
<keyword evidence="3" id="KW-1003">Cell membrane</keyword>
<gene>
    <name evidence="8" type="ORF">SAMN04488040_2209</name>
</gene>
<name>A0A1I6TEP8_9RHOB</name>
<dbReference type="RefSeq" id="WP_093916406.1">
    <property type="nucleotide sequence ID" value="NZ_FPAJ01000003.1"/>
</dbReference>
<keyword evidence="8" id="KW-0282">Flagellum</keyword>
<dbReference type="EMBL" id="FPAJ01000003">
    <property type="protein sequence ID" value="SFS87598.1"/>
    <property type="molecule type" value="Genomic_DNA"/>
</dbReference>
<keyword evidence="4 7" id="KW-0812">Transmembrane</keyword>
<evidence type="ECO:0000313" key="8">
    <source>
        <dbReference type="EMBL" id="SFS87598.1"/>
    </source>
</evidence>
<keyword evidence="8" id="KW-0969">Cilium</keyword>
<evidence type="ECO:0000256" key="6">
    <source>
        <dbReference type="ARBA" id="ARBA00023136"/>
    </source>
</evidence>
<evidence type="ECO:0000256" key="3">
    <source>
        <dbReference type="ARBA" id="ARBA00022475"/>
    </source>
</evidence>
<dbReference type="OrthoDB" id="9779817at2"/>
<evidence type="ECO:0000256" key="1">
    <source>
        <dbReference type="ARBA" id="ARBA00004651"/>
    </source>
</evidence>
<reference evidence="9" key="1">
    <citation type="submission" date="2016-10" db="EMBL/GenBank/DDBJ databases">
        <authorList>
            <person name="Varghese N."/>
            <person name="Submissions S."/>
        </authorList>
    </citation>
    <scope>NUCLEOTIDE SEQUENCE [LARGE SCALE GENOMIC DNA]</scope>
    <source>
        <strain evidence="9">DSM 23422</strain>
    </source>
</reference>
<feature type="transmembrane region" description="Helical" evidence="7">
    <location>
        <begin position="127"/>
        <end position="157"/>
    </location>
</feature>